<comment type="caution">
    <text evidence="1">The sequence shown here is derived from an EMBL/GenBank/DDBJ whole genome shotgun (WGS) entry which is preliminary data.</text>
</comment>
<protein>
    <submittedName>
        <fullName evidence="1">Uncharacterized protein</fullName>
    </submittedName>
</protein>
<organism evidence="1 2">
    <name type="scientific">Solanum commersonii</name>
    <name type="common">Commerson's wild potato</name>
    <name type="synonym">Commerson's nightshade</name>
    <dbReference type="NCBI Taxonomy" id="4109"/>
    <lineage>
        <taxon>Eukaryota</taxon>
        <taxon>Viridiplantae</taxon>
        <taxon>Streptophyta</taxon>
        <taxon>Embryophyta</taxon>
        <taxon>Tracheophyta</taxon>
        <taxon>Spermatophyta</taxon>
        <taxon>Magnoliopsida</taxon>
        <taxon>eudicotyledons</taxon>
        <taxon>Gunneridae</taxon>
        <taxon>Pentapetalae</taxon>
        <taxon>asterids</taxon>
        <taxon>lamiids</taxon>
        <taxon>Solanales</taxon>
        <taxon>Solanaceae</taxon>
        <taxon>Solanoideae</taxon>
        <taxon>Solaneae</taxon>
        <taxon>Solanum</taxon>
    </lineage>
</organism>
<accession>A0A9J5WLR4</accession>
<name>A0A9J5WLR4_SOLCO</name>
<gene>
    <name evidence="1" type="ORF">H5410_056451</name>
</gene>
<sequence>MTSFLLTFFVDICQDLSYGARWSQWAIWPIFQAKRSSEWRSGFSMTFLPKLFMDVCKDFSYVDDLS</sequence>
<evidence type="ECO:0000313" key="2">
    <source>
        <dbReference type="Proteomes" id="UP000824120"/>
    </source>
</evidence>
<dbReference type="Proteomes" id="UP000824120">
    <property type="component" value="Chromosome 11"/>
</dbReference>
<reference evidence="1 2" key="1">
    <citation type="submission" date="2020-09" db="EMBL/GenBank/DDBJ databases">
        <title>De no assembly of potato wild relative species, Solanum commersonii.</title>
        <authorList>
            <person name="Cho K."/>
        </authorList>
    </citation>
    <scope>NUCLEOTIDE SEQUENCE [LARGE SCALE GENOMIC DNA]</scope>
    <source>
        <strain evidence="1">LZ3.2</strain>
        <tissue evidence="1">Leaf</tissue>
    </source>
</reference>
<proteinExistence type="predicted"/>
<keyword evidence="2" id="KW-1185">Reference proteome</keyword>
<evidence type="ECO:0000313" key="1">
    <source>
        <dbReference type="EMBL" id="KAG5576317.1"/>
    </source>
</evidence>
<dbReference type="EMBL" id="JACXVP010000011">
    <property type="protein sequence ID" value="KAG5576317.1"/>
    <property type="molecule type" value="Genomic_DNA"/>
</dbReference>
<dbReference type="AlphaFoldDB" id="A0A9J5WLR4"/>